<dbReference type="EMBL" id="JAGQDC010000008">
    <property type="protein sequence ID" value="MCL1029665.1"/>
    <property type="molecule type" value="Genomic_DNA"/>
</dbReference>
<gene>
    <name evidence="1" type="ORF">KAJ71_11635</name>
</gene>
<evidence type="ECO:0000313" key="2">
    <source>
        <dbReference type="Proteomes" id="UP001165275"/>
    </source>
</evidence>
<comment type="caution">
    <text evidence="1">The sequence shown here is derived from an EMBL/GenBank/DDBJ whole genome shotgun (WGS) entry which is preliminary data.</text>
</comment>
<accession>A0ABT0KCA6</accession>
<proteinExistence type="predicted"/>
<dbReference type="RefSeq" id="WP_248945893.1">
    <property type="nucleotide sequence ID" value="NZ_JAGQDC010000008.1"/>
</dbReference>
<name>A0ABT0KCA6_9GAMM</name>
<dbReference type="Proteomes" id="UP001165275">
    <property type="component" value="Unassembled WGS sequence"/>
</dbReference>
<keyword evidence="2" id="KW-1185">Reference proteome</keyword>
<evidence type="ECO:0000313" key="1">
    <source>
        <dbReference type="EMBL" id="MCL1029665.1"/>
    </source>
</evidence>
<sequence>MKPVAPDIECEISIPGDGVLHHTNIKPSQSDVLTLSGELNCGGKPKVTIVGGGNLILGKGVTVDLSVSEIQATRFTLTSSLRTNNAEPGEYRTAVVLVASPY</sequence>
<evidence type="ECO:0008006" key="3">
    <source>
        <dbReference type="Google" id="ProtNLM"/>
    </source>
</evidence>
<organism evidence="1 2">
    <name type="scientific">Serratia silvae</name>
    <dbReference type="NCBI Taxonomy" id="2824122"/>
    <lineage>
        <taxon>Bacteria</taxon>
        <taxon>Pseudomonadati</taxon>
        <taxon>Pseudomonadota</taxon>
        <taxon>Gammaproteobacteria</taxon>
        <taxon>Enterobacterales</taxon>
        <taxon>Yersiniaceae</taxon>
        <taxon>Serratia</taxon>
    </lineage>
</organism>
<reference evidence="1" key="1">
    <citation type="submission" date="2021-04" db="EMBL/GenBank/DDBJ databases">
        <title>Genome sequence of Serratia sp. arafor3.</title>
        <authorList>
            <person name="Besaury L."/>
        </authorList>
    </citation>
    <scope>NUCLEOTIDE SEQUENCE</scope>
    <source>
        <strain evidence="1">Arafor3</strain>
    </source>
</reference>
<protein>
    <recommendedName>
        <fullName evidence="3">Fimbrial-type adhesion domain-containing protein</fullName>
    </recommendedName>
</protein>